<proteinExistence type="predicted"/>
<gene>
    <name evidence="1" type="ORF">ADL12_02230</name>
</gene>
<name>A0A0X3VP33_9ACTN</name>
<dbReference type="Proteomes" id="UP000053923">
    <property type="component" value="Unassembled WGS sequence"/>
</dbReference>
<organism evidence="1 2">
    <name type="scientific">Streptomyces regalis</name>
    <dbReference type="NCBI Taxonomy" id="68262"/>
    <lineage>
        <taxon>Bacteria</taxon>
        <taxon>Bacillati</taxon>
        <taxon>Actinomycetota</taxon>
        <taxon>Actinomycetes</taxon>
        <taxon>Kitasatosporales</taxon>
        <taxon>Streptomycetaceae</taxon>
        <taxon>Streptomyces</taxon>
    </lineage>
</organism>
<protein>
    <submittedName>
        <fullName evidence="1">Uncharacterized protein</fullName>
    </submittedName>
</protein>
<accession>A0A0X3VP33</accession>
<reference evidence="2" key="1">
    <citation type="submission" date="2015-10" db="EMBL/GenBank/DDBJ databases">
        <authorList>
            <person name="Ju K.-S."/>
            <person name="Doroghazi J.R."/>
            <person name="Metcalf W.W."/>
        </authorList>
    </citation>
    <scope>NUCLEOTIDE SEQUENCE [LARGE SCALE GENOMIC DNA]</scope>
    <source>
        <strain evidence="2">NRRL 3151</strain>
    </source>
</reference>
<sequence>MREAAAFGQAMTAAADARIRGIPPCCRDLRLNFLAYVENPPAMSANSDDIGEVPSEVADVCSGRGERQG</sequence>
<keyword evidence="2" id="KW-1185">Reference proteome</keyword>
<evidence type="ECO:0000313" key="2">
    <source>
        <dbReference type="Proteomes" id="UP000053923"/>
    </source>
</evidence>
<dbReference type="AlphaFoldDB" id="A0A0X3VP33"/>
<comment type="caution">
    <text evidence="1">The sequence shown here is derived from an EMBL/GenBank/DDBJ whole genome shotgun (WGS) entry which is preliminary data.</text>
</comment>
<evidence type="ECO:0000313" key="1">
    <source>
        <dbReference type="EMBL" id="KUL46513.1"/>
    </source>
</evidence>
<dbReference type="EMBL" id="LLZG01000003">
    <property type="protein sequence ID" value="KUL46513.1"/>
    <property type="molecule type" value="Genomic_DNA"/>
</dbReference>